<dbReference type="Pfam" id="PF01965">
    <property type="entry name" value="DJ-1_PfpI"/>
    <property type="match status" value="1"/>
</dbReference>
<proteinExistence type="inferred from homology"/>
<evidence type="ECO:0000256" key="1">
    <source>
        <dbReference type="ARBA" id="ARBA00008542"/>
    </source>
</evidence>
<dbReference type="PROSITE" id="PS51276">
    <property type="entry name" value="PEPTIDASE_C56_PFPI"/>
    <property type="match status" value="1"/>
</dbReference>
<evidence type="ECO:0000313" key="3">
    <source>
        <dbReference type="EMBL" id="MWC45027.1"/>
    </source>
</evidence>
<dbReference type="GO" id="GO:0008233">
    <property type="term" value="F:peptidase activity"/>
    <property type="evidence" value="ECO:0007669"/>
    <property type="project" value="UniProtKB-KW"/>
</dbReference>
<dbReference type="OrthoDB" id="9792284at2"/>
<dbReference type="InterPro" id="IPR029062">
    <property type="entry name" value="Class_I_gatase-like"/>
</dbReference>
<reference evidence="4 5" key="1">
    <citation type="submission" date="2016-10" db="EMBL/GenBank/DDBJ databases">
        <authorList>
            <person name="Varghese N."/>
            <person name="Submissions S."/>
        </authorList>
    </citation>
    <scope>NUCLEOTIDE SEQUENCE [LARGE SCALE GENOMIC DNA]</scope>
    <source>
        <strain evidence="4 5">S7-754</strain>
    </source>
</reference>
<dbReference type="GO" id="GO:0006508">
    <property type="term" value="P:proteolysis"/>
    <property type="evidence" value="ECO:0007669"/>
    <property type="project" value="UniProtKB-KW"/>
</dbReference>
<dbReference type="CDD" id="cd03134">
    <property type="entry name" value="GATase1_PfpI_like"/>
    <property type="match status" value="1"/>
</dbReference>
<gene>
    <name evidence="3" type="ORF">GQR91_15500</name>
    <name evidence="4" type="ORF">SAMN05216557_1236</name>
</gene>
<dbReference type="Gene3D" id="3.40.50.880">
    <property type="match status" value="1"/>
</dbReference>
<sequence>MKLEGKNIAILIAPRGTEEPEFAKPKAAIEEAGGQVTVISLETGEAETFNNDLDPGAKFTIDNAIDDVSTDEFDGLVIPGGCVGADKLRGSDKVIAFVRDFFAAKKPVAAICHAPWTLIEADQVRDRTLTSFPTLQTDIENAGGTWVDQEVVVDQGLVTSRNPDDLPAFCAKLVEEFCEGKHDAQAENA</sequence>
<dbReference type="SUPFAM" id="SSF52317">
    <property type="entry name" value="Class I glutamine amidotransferase-like"/>
    <property type="match status" value="1"/>
</dbReference>
<evidence type="ECO:0000313" key="5">
    <source>
        <dbReference type="Proteomes" id="UP000323502"/>
    </source>
</evidence>
<evidence type="ECO:0000313" key="4">
    <source>
        <dbReference type="EMBL" id="SDG20333.1"/>
    </source>
</evidence>
<keyword evidence="4" id="KW-0378">Hydrolase</keyword>
<dbReference type="NCBIfam" id="TIGR01382">
    <property type="entry name" value="PfpI"/>
    <property type="match status" value="1"/>
</dbReference>
<dbReference type="RefSeq" id="WP_149683673.1">
    <property type="nucleotide sequence ID" value="NZ_FNBI01000023.1"/>
</dbReference>
<keyword evidence="5" id="KW-1185">Reference proteome</keyword>
<protein>
    <submittedName>
        <fullName evidence="3">DJ-1/PfpI/YhbO family deglycase/protease</fullName>
    </submittedName>
    <submittedName>
        <fullName evidence="4">Protease I</fullName>
    </submittedName>
</protein>
<dbReference type="PANTHER" id="PTHR42733:SF12">
    <property type="entry name" value="PROTEINASE"/>
    <property type="match status" value="1"/>
</dbReference>
<dbReference type="EMBL" id="FNBI01000023">
    <property type="protein sequence ID" value="SDG20333.1"/>
    <property type="molecule type" value="Genomic_DNA"/>
</dbReference>
<name>A0A1G7SBG6_9SPHN</name>
<dbReference type="PANTHER" id="PTHR42733">
    <property type="entry name" value="DJ-1 PROTEIN"/>
    <property type="match status" value="1"/>
</dbReference>
<dbReference type="InterPro" id="IPR006286">
    <property type="entry name" value="C56_PfpI-like"/>
</dbReference>
<dbReference type="InterPro" id="IPR002818">
    <property type="entry name" value="DJ-1/PfpI"/>
</dbReference>
<dbReference type="Proteomes" id="UP000323502">
    <property type="component" value="Unassembled WGS sequence"/>
</dbReference>
<dbReference type="AlphaFoldDB" id="A0A1G7SBG6"/>
<organism evidence="4 5">
    <name type="scientific">Sphingomonas carotinifaciens</name>
    <dbReference type="NCBI Taxonomy" id="1166323"/>
    <lineage>
        <taxon>Bacteria</taxon>
        <taxon>Pseudomonadati</taxon>
        <taxon>Pseudomonadota</taxon>
        <taxon>Alphaproteobacteria</taxon>
        <taxon>Sphingomonadales</taxon>
        <taxon>Sphingomonadaceae</taxon>
        <taxon>Sphingomonas</taxon>
    </lineage>
</organism>
<evidence type="ECO:0000259" key="2">
    <source>
        <dbReference type="Pfam" id="PF01965"/>
    </source>
</evidence>
<reference evidence="3 6" key="2">
    <citation type="submission" date="2019-12" db="EMBL/GenBank/DDBJ databases">
        <authorList>
            <person name="Zheng J."/>
        </authorList>
    </citation>
    <scope>NUCLEOTIDE SEQUENCE [LARGE SCALE GENOMIC DNA]</scope>
    <source>
        <strain evidence="3 6">DSM 27347</strain>
    </source>
</reference>
<evidence type="ECO:0000313" key="6">
    <source>
        <dbReference type="Proteomes" id="UP000436801"/>
    </source>
</evidence>
<dbReference type="Proteomes" id="UP000436801">
    <property type="component" value="Unassembled WGS sequence"/>
</dbReference>
<accession>A0A1G7SBG6</accession>
<keyword evidence="4" id="KW-0645">Protease</keyword>
<comment type="similarity">
    <text evidence="1">Belongs to the peptidase C56 family.</text>
</comment>
<dbReference type="EMBL" id="WSUT01000005">
    <property type="protein sequence ID" value="MWC45027.1"/>
    <property type="molecule type" value="Genomic_DNA"/>
</dbReference>
<feature type="domain" description="DJ-1/PfpI" evidence="2">
    <location>
        <begin position="6"/>
        <end position="176"/>
    </location>
</feature>